<feature type="region of interest" description="Disordered" evidence="1">
    <location>
        <begin position="42"/>
        <end position="75"/>
    </location>
</feature>
<dbReference type="EMBL" id="CP000806">
    <property type="protein sequence ID" value="ACB52784.1"/>
    <property type="molecule type" value="Genomic_DNA"/>
</dbReference>
<proteinExistence type="predicted"/>
<dbReference type="PROSITE" id="PS51781">
    <property type="entry name" value="SH3B"/>
    <property type="match status" value="1"/>
</dbReference>
<accession>B1WZ20</accession>
<protein>
    <recommendedName>
        <fullName evidence="2">SH3b domain-containing protein</fullName>
    </recommendedName>
</protein>
<gene>
    <name evidence="3" type="ordered locus">cce_3436</name>
</gene>
<dbReference type="eggNOG" id="COG3103">
    <property type="taxonomic scope" value="Bacteria"/>
</dbReference>
<keyword evidence="4" id="KW-1185">Reference proteome</keyword>
<dbReference type="STRING" id="43989.cce_3436"/>
<organism evidence="3 4">
    <name type="scientific">Crocosphaera subtropica (strain ATCC 51142 / BH68)</name>
    <name type="common">Cyanothece sp. (strain ATCC 51142)</name>
    <dbReference type="NCBI Taxonomy" id="43989"/>
    <lineage>
        <taxon>Bacteria</taxon>
        <taxon>Bacillati</taxon>
        <taxon>Cyanobacteriota</taxon>
        <taxon>Cyanophyceae</taxon>
        <taxon>Oscillatoriophycideae</taxon>
        <taxon>Chroococcales</taxon>
        <taxon>Aphanothecaceae</taxon>
        <taxon>Crocosphaera</taxon>
        <taxon>Crocosphaera subtropica</taxon>
    </lineage>
</organism>
<name>B1WZ20_CROS5</name>
<dbReference type="Gene3D" id="2.30.30.40">
    <property type="entry name" value="SH3 Domains"/>
    <property type="match status" value="1"/>
</dbReference>
<reference evidence="3 4" key="1">
    <citation type="journal article" date="2008" name="Proc. Natl. Acad. Sci. U.S.A.">
        <title>The genome of Cyanothece 51142, a unicellular diazotrophic cyanobacterium important in the marine nitrogen cycle.</title>
        <authorList>
            <person name="Welsh E.A."/>
            <person name="Liberton M."/>
            <person name="Stoeckel J."/>
            <person name="Loh T."/>
            <person name="Elvitigala T."/>
            <person name="Wang C."/>
            <person name="Wollam A."/>
            <person name="Fulton R.S."/>
            <person name="Clifton S.W."/>
            <person name="Jacobs J.M."/>
            <person name="Aurora R."/>
            <person name="Ghosh B.K."/>
            <person name="Sherman L.A."/>
            <person name="Smith R.D."/>
            <person name="Wilson R.K."/>
            <person name="Pakrasi H.B."/>
        </authorList>
    </citation>
    <scope>NUCLEOTIDE SEQUENCE [LARGE SCALE GENOMIC DNA]</scope>
    <source>
        <strain evidence="4">ATCC 51142 / BH68</strain>
    </source>
</reference>
<dbReference type="AlphaFoldDB" id="B1WZ20"/>
<feature type="domain" description="SH3b" evidence="2">
    <location>
        <begin position="97"/>
        <end position="164"/>
    </location>
</feature>
<dbReference type="Pfam" id="PF08239">
    <property type="entry name" value="SH3_3"/>
    <property type="match status" value="1"/>
</dbReference>
<dbReference type="InterPro" id="IPR003646">
    <property type="entry name" value="SH3-like_bac-type"/>
</dbReference>
<evidence type="ECO:0000259" key="2">
    <source>
        <dbReference type="PROSITE" id="PS51781"/>
    </source>
</evidence>
<dbReference type="HOGENOM" id="CLU_137425_0_0_3"/>
<dbReference type="KEGG" id="cyt:cce_3436"/>
<evidence type="ECO:0000313" key="4">
    <source>
        <dbReference type="Proteomes" id="UP000001203"/>
    </source>
</evidence>
<evidence type="ECO:0000313" key="3">
    <source>
        <dbReference type="EMBL" id="ACB52784.1"/>
    </source>
</evidence>
<sequence length="165" mass="18228">MNRLSGVFQFLLGFFLGIFLLVGGTASLAYVVFARMNANPEKPTFAEEKPPETTAKAETQPVVNKETKTQPVEEVVAKEPVIEEETEEDIEELPDGAYRAKVTWSTGLSVRSQPDLNAERIGGVDYESEVIILQTTADGGWQQVRLPDSQQEGWVKAGNVEKVEE</sequence>
<dbReference type="RefSeq" id="WP_009545396.1">
    <property type="nucleotide sequence ID" value="NC_010546.1"/>
</dbReference>
<dbReference type="Proteomes" id="UP000001203">
    <property type="component" value="Chromosome circular"/>
</dbReference>
<dbReference type="OrthoDB" id="573524at2"/>
<evidence type="ECO:0000256" key="1">
    <source>
        <dbReference type="SAM" id="MobiDB-lite"/>
    </source>
</evidence>